<evidence type="ECO:0000256" key="1">
    <source>
        <dbReference type="ARBA" id="ARBA00001974"/>
    </source>
</evidence>
<dbReference type="Pfam" id="PF00732">
    <property type="entry name" value="GMC_oxred_N"/>
    <property type="match status" value="1"/>
</dbReference>
<dbReference type="HOGENOM" id="CLU_002865_6_0_1"/>
<dbReference type="InterPro" id="IPR012132">
    <property type="entry name" value="GMC_OxRdtase"/>
</dbReference>
<dbReference type="InterPro" id="IPR007867">
    <property type="entry name" value="GMC_OxRtase_C"/>
</dbReference>
<evidence type="ECO:0000256" key="7">
    <source>
        <dbReference type="PIRSR" id="PIRSR000137-1"/>
    </source>
</evidence>
<protein>
    <submittedName>
        <fullName evidence="13">Glucose oxidase</fullName>
    </submittedName>
</protein>
<proteinExistence type="inferred from homology"/>
<dbReference type="OrthoDB" id="269227at2759"/>
<evidence type="ECO:0000256" key="8">
    <source>
        <dbReference type="PIRSR" id="PIRSR000137-2"/>
    </source>
</evidence>
<dbReference type="PROSITE" id="PS00624">
    <property type="entry name" value="GMC_OXRED_2"/>
    <property type="match status" value="1"/>
</dbReference>
<feature type="active site" description="Proton acceptor" evidence="7">
    <location>
        <position position="563"/>
    </location>
</feature>
<feature type="binding site" evidence="8">
    <location>
        <begin position="519"/>
        <end position="520"/>
    </location>
    <ligand>
        <name>FAD</name>
        <dbReference type="ChEBI" id="CHEBI:57692"/>
    </ligand>
</feature>
<dbReference type="Pfam" id="PF05199">
    <property type="entry name" value="GMC_oxred_C"/>
    <property type="match status" value="1"/>
</dbReference>
<evidence type="ECO:0000256" key="10">
    <source>
        <dbReference type="SAM" id="SignalP"/>
    </source>
</evidence>
<dbReference type="EMBL" id="ALBS01000030">
    <property type="protein sequence ID" value="EJT52242.1"/>
    <property type="molecule type" value="Genomic_DNA"/>
</dbReference>
<evidence type="ECO:0000256" key="3">
    <source>
        <dbReference type="ARBA" id="ARBA00022630"/>
    </source>
</evidence>
<dbReference type="InterPro" id="IPR027424">
    <property type="entry name" value="Glucose_Oxidase_domain_2"/>
</dbReference>
<dbReference type="InterPro" id="IPR000172">
    <property type="entry name" value="GMC_OxRdtase_N"/>
</dbReference>
<dbReference type="GO" id="GO:0050660">
    <property type="term" value="F:flavin adenine dinucleotide binding"/>
    <property type="evidence" value="ECO:0007669"/>
    <property type="project" value="InterPro"/>
</dbReference>
<dbReference type="SUPFAM" id="SSF51905">
    <property type="entry name" value="FAD/NAD(P)-binding domain"/>
    <property type="match status" value="1"/>
</dbReference>
<keyword evidence="6" id="KW-0560">Oxidoreductase</keyword>
<dbReference type="InterPro" id="IPR036188">
    <property type="entry name" value="FAD/NAD-bd_sf"/>
</dbReference>
<evidence type="ECO:0000256" key="5">
    <source>
        <dbReference type="ARBA" id="ARBA00022827"/>
    </source>
</evidence>
<dbReference type="Gene3D" id="4.10.450.10">
    <property type="entry name" value="Glucose Oxidase, domain 2"/>
    <property type="match status" value="1"/>
</dbReference>
<comment type="cofactor">
    <cofactor evidence="1 8">
        <name>FAD</name>
        <dbReference type="ChEBI" id="CHEBI:57692"/>
    </cofactor>
</comment>
<dbReference type="Gene3D" id="3.30.560.10">
    <property type="entry name" value="Glucose Oxidase, domain 3"/>
    <property type="match status" value="1"/>
</dbReference>
<feature type="domain" description="Glucose-methanol-choline oxidoreductase N-terminal" evidence="12">
    <location>
        <begin position="295"/>
        <end position="309"/>
    </location>
</feature>
<evidence type="ECO:0000256" key="4">
    <source>
        <dbReference type="ARBA" id="ARBA00022729"/>
    </source>
</evidence>
<feature type="binding site" evidence="8">
    <location>
        <position position="259"/>
    </location>
    <ligand>
        <name>FAD</name>
        <dbReference type="ChEBI" id="CHEBI:57692"/>
    </ligand>
</feature>
<evidence type="ECO:0000313" key="13">
    <source>
        <dbReference type="EMBL" id="EJT52242.1"/>
    </source>
</evidence>
<dbReference type="GeneID" id="25988964"/>
<evidence type="ECO:0000259" key="12">
    <source>
        <dbReference type="PROSITE" id="PS00624"/>
    </source>
</evidence>
<comment type="caution">
    <text evidence="13">The sequence shown here is derived from an EMBL/GenBank/DDBJ whole genome shotgun (WGS) entry which is preliminary data.</text>
</comment>
<feature type="active site" description="Proton donor" evidence="7">
    <location>
        <position position="520"/>
    </location>
</feature>
<dbReference type="PROSITE" id="PS00623">
    <property type="entry name" value="GMC_OXRED_1"/>
    <property type="match status" value="1"/>
</dbReference>
<dbReference type="KEGG" id="tasa:A1Q1_05452"/>
<dbReference type="PANTHER" id="PTHR11552">
    <property type="entry name" value="GLUCOSE-METHANOL-CHOLINE GMC OXIDOREDUCTASE"/>
    <property type="match status" value="1"/>
</dbReference>
<sequence>MLLQLAQLPLLAALALAAPYKRATTTDGASVAAQSFDYVIAGGGLTGVVVARRLAEANHRVLLVEAGGDEEGNSLVTDASKYTQSFDSAIDWAFNTVPQPQGGGKSMKIRAGKGLGGSTLINGMAWTKPHTFQLDDLETLGNAGLNWDTLAPLMRSVETYHPPSSEQQAAGLTFDTSCHGTSGPIGVNINPGVPVAFEKVFNNTGASLGPYARDLSCGNPAILGPVAHNQVNNRRSDAYQGYLWQKDFPSLTILTNAVVGKVTFSGTRATGVEFRDQSGTTRTVSAVKEVLLAAGSIRTPVLLQHSGIGPRAFLESAGVNVLVDLPAGQNLIDQTTSTTSFQFTGGAAGGGQSILFPRFQDIAGGDSSRLSGLLQANLDKWAQEAVDAGASGSKEGLKKVMTLQRDWILNDGAAVGEAFDWTGGDSVNYDTWFLLPFGRGFVRISSNDPYSNAFTVDPRFFTNEFDRLATAATLRYTRTYSRTQPLAGIITNEWKPGSNTGDSLEDWLNFARNDYRSNWHPIGTCAMQPRADGGVVDANHRVYGTQGLRVLDASVLPFQVSSHLMTVLYGLAERAAEVIKKDACAV</sequence>
<feature type="chain" id="PRO_5003787553" evidence="10">
    <location>
        <begin position="18"/>
        <end position="586"/>
    </location>
</feature>
<accession>J6FAL7</accession>
<name>J6FAL7_TRIAS</name>
<gene>
    <name evidence="13" type="ORF">A1Q1_05452</name>
</gene>
<dbReference type="Gene3D" id="3.50.50.60">
    <property type="entry name" value="FAD/NAD(P)-binding domain"/>
    <property type="match status" value="1"/>
</dbReference>
<keyword evidence="4 10" id="KW-0732">Signal</keyword>
<dbReference type="SUPFAM" id="SSF54373">
    <property type="entry name" value="FAD-linked reductases, C-terminal domain"/>
    <property type="match status" value="1"/>
</dbReference>
<keyword evidence="3 9" id="KW-0285">Flavoprotein</keyword>
<organism evidence="13 14">
    <name type="scientific">Trichosporon asahii var. asahii (strain ATCC 90039 / CBS 2479 / JCM 2466 / KCTC 7840 / NBRC 103889/ NCYC 2677 / UAMH 7654)</name>
    <name type="common">Yeast</name>
    <dbReference type="NCBI Taxonomy" id="1186058"/>
    <lineage>
        <taxon>Eukaryota</taxon>
        <taxon>Fungi</taxon>
        <taxon>Dikarya</taxon>
        <taxon>Basidiomycota</taxon>
        <taxon>Agaricomycotina</taxon>
        <taxon>Tremellomycetes</taxon>
        <taxon>Trichosporonales</taxon>
        <taxon>Trichosporonaceae</taxon>
        <taxon>Trichosporon</taxon>
    </lineage>
</organism>
<evidence type="ECO:0000259" key="11">
    <source>
        <dbReference type="PROSITE" id="PS00623"/>
    </source>
</evidence>
<dbReference type="PANTHER" id="PTHR11552:SF201">
    <property type="entry name" value="GLUCOSE-METHANOL-CHOLINE OXIDOREDUCTASE N-TERMINAL DOMAIN-CONTAINING PROTEIN"/>
    <property type="match status" value="1"/>
</dbReference>
<reference evidence="13 14" key="1">
    <citation type="journal article" date="2012" name="Eukaryot. Cell">
        <title>Draft genome sequence of CBS 2479, the standard type strain of Trichosporon asahii.</title>
        <authorList>
            <person name="Yang R.Y."/>
            <person name="Li H.T."/>
            <person name="Zhu H."/>
            <person name="Zhou G.P."/>
            <person name="Wang M."/>
            <person name="Wang L."/>
        </authorList>
    </citation>
    <scope>NUCLEOTIDE SEQUENCE [LARGE SCALE GENOMIC DNA]</scope>
    <source>
        <strain evidence="14">ATCC 90039 / CBS 2479 / JCM 2466 / KCTC 7840 / NCYC 2677 / UAMH 7654</strain>
    </source>
</reference>
<feature type="signal peptide" evidence="10">
    <location>
        <begin position="1"/>
        <end position="17"/>
    </location>
</feature>
<dbReference type="RefSeq" id="XP_014183565.1">
    <property type="nucleotide sequence ID" value="XM_014328090.1"/>
</dbReference>
<dbReference type="PIRSF" id="PIRSF000137">
    <property type="entry name" value="Alcohol_oxidase"/>
    <property type="match status" value="1"/>
</dbReference>
<dbReference type="GO" id="GO:0016614">
    <property type="term" value="F:oxidoreductase activity, acting on CH-OH group of donors"/>
    <property type="evidence" value="ECO:0007669"/>
    <property type="project" value="InterPro"/>
</dbReference>
<dbReference type="VEuPathDB" id="FungiDB:A1Q1_05452"/>
<evidence type="ECO:0000313" key="14">
    <source>
        <dbReference type="Proteomes" id="UP000002748"/>
    </source>
</evidence>
<dbReference type="Proteomes" id="UP000002748">
    <property type="component" value="Unassembled WGS sequence"/>
</dbReference>
<comment type="similarity">
    <text evidence="2 9">Belongs to the GMC oxidoreductase family.</text>
</comment>
<evidence type="ECO:0000256" key="6">
    <source>
        <dbReference type="ARBA" id="ARBA00023002"/>
    </source>
</evidence>
<feature type="domain" description="Glucose-methanol-choline oxidoreductase N-terminal" evidence="11">
    <location>
        <begin position="112"/>
        <end position="135"/>
    </location>
</feature>
<evidence type="ECO:0000256" key="2">
    <source>
        <dbReference type="ARBA" id="ARBA00010790"/>
    </source>
</evidence>
<keyword evidence="5 8" id="KW-0274">FAD</keyword>
<evidence type="ECO:0000256" key="9">
    <source>
        <dbReference type="RuleBase" id="RU003968"/>
    </source>
</evidence>
<dbReference type="AlphaFoldDB" id="J6FAL7"/>